<dbReference type="EMBL" id="JBHMEP010000005">
    <property type="protein sequence ID" value="MFB9136472.1"/>
    <property type="molecule type" value="Genomic_DNA"/>
</dbReference>
<reference evidence="1 2" key="1">
    <citation type="submission" date="2024-09" db="EMBL/GenBank/DDBJ databases">
        <authorList>
            <person name="Sun Q."/>
            <person name="Mori K."/>
        </authorList>
    </citation>
    <scope>NUCLEOTIDE SEQUENCE [LARGE SCALE GENOMIC DNA]</scope>
    <source>
        <strain evidence="1 2">CECT 8064</strain>
    </source>
</reference>
<protein>
    <submittedName>
        <fullName evidence="1">Pilus assembly protein PilP</fullName>
    </submittedName>
</protein>
<name>A0ABV5HRD9_9VIBR</name>
<organism evidence="1 2">
    <name type="scientific">Vibrio olivae</name>
    <dbReference type="NCBI Taxonomy" id="1243002"/>
    <lineage>
        <taxon>Bacteria</taxon>
        <taxon>Pseudomonadati</taxon>
        <taxon>Pseudomonadota</taxon>
        <taxon>Gammaproteobacteria</taxon>
        <taxon>Vibrionales</taxon>
        <taxon>Vibrionaceae</taxon>
        <taxon>Vibrio</taxon>
    </lineage>
</organism>
<proteinExistence type="predicted"/>
<gene>
    <name evidence="1" type="ORF">ACFFUV_15980</name>
</gene>
<keyword evidence="2" id="KW-1185">Reference proteome</keyword>
<dbReference type="Pfam" id="PF04351">
    <property type="entry name" value="PilP"/>
    <property type="match status" value="1"/>
</dbReference>
<dbReference type="RefSeq" id="WP_390194581.1">
    <property type="nucleotide sequence ID" value="NZ_JBHMEP010000005.1"/>
</dbReference>
<dbReference type="Gene3D" id="2.30.30.830">
    <property type="match status" value="1"/>
</dbReference>
<accession>A0ABV5HRD9</accession>
<evidence type="ECO:0000313" key="1">
    <source>
        <dbReference type="EMBL" id="MFB9136472.1"/>
    </source>
</evidence>
<dbReference type="Proteomes" id="UP001589645">
    <property type="component" value="Unassembled WGS sequence"/>
</dbReference>
<sequence length="176" mass="19389">MDCYKLILSGVALVLTACGNESSPLNIPPLPTEPATELSSKVSEAYWQVSDYRGRQYRSPFSLPQSLPTGNVASAVNLNTSCRPLFEAHQATPLLQYPLSMLTLSGIVSSQDQQLALFELPNQSIYSARKHSYIGAEQYQITDITPNHIELRSSCGEVSSLVLTSNYALEKERHEP</sequence>
<evidence type="ECO:0000313" key="2">
    <source>
        <dbReference type="Proteomes" id="UP001589645"/>
    </source>
</evidence>
<comment type="caution">
    <text evidence="1">The sequence shown here is derived from an EMBL/GenBank/DDBJ whole genome shotgun (WGS) entry which is preliminary data.</text>
</comment>
<dbReference type="InterPro" id="IPR007446">
    <property type="entry name" value="PilP"/>
</dbReference>
<dbReference type="PROSITE" id="PS51257">
    <property type="entry name" value="PROKAR_LIPOPROTEIN"/>
    <property type="match status" value="1"/>
</dbReference>